<dbReference type="eggNOG" id="COG0793">
    <property type="taxonomic scope" value="Bacteria"/>
</dbReference>
<accession>W4RXQ9</accession>
<organism evidence="2 3">
    <name type="scientific">Mesobacillus boroniphilus JCM 21738</name>
    <dbReference type="NCBI Taxonomy" id="1294265"/>
    <lineage>
        <taxon>Bacteria</taxon>
        <taxon>Bacillati</taxon>
        <taxon>Bacillota</taxon>
        <taxon>Bacilli</taxon>
        <taxon>Bacillales</taxon>
        <taxon>Bacillaceae</taxon>
        <taxon>Mesobacillus</taxon>
    </lineage>
</organism>
<keyword evidence="2" id="KW-0378">Hydrolase</keyword>
<protein>
    <submittedName>
        <fullName evidence="2">Tail specific protease</fullName>
    </submittedName>
</protein>
<sequence length="413" mass="48093">MEVIFKEIVNIMHRDYAGWKDKQGWDRPDYFLGKLKDATFADVVKEYLQDFRDKHIYFTDLNAERNVDQDRGFKVRRYEDKLYVTELTSETRLRKGTAFVTIGGQSILDLREQHERLLNENHAERENWAPILAQYEYGETDDGQEFRFRFYQKTEYQPVYSVRKLNDKTLLMTMTDFADPDAIIRMINDHKDLLESMENWIIDVRVNYGGGDANYFNLLPYLMPEEGVDLADGDEKMFFNCTVANSQRQLAGVKEQMKGVQDEQALVFLRAWQREWERHRGRGFVEFDFSEFIPDTFVKGKATPKTIIVMTDVYCGSAGDSFIENCKMSSKVTVIGRPTAGLNDYANLAIQRWDEGFELWYPTSRLSRIDSGRGMTGVGVEPHIYIPWSPQHLKEDVDLAAALRLVDSNLPTY</sequence>
<keyword evidence="3" id="KW-1185">Reference proteome</keyword>
<dbReference type="Gene3D" id="3.90.226.10">
    <property type="entry name" value="2-enoyl-CoA Hydratase, Chain A, domain 1"/>
    <property type="match status" value="1"/>
</dbReference>
<dbReference type="Proteomes" id="UP000018949">
    <property type="component" value="Unassembled WGS sequence"/>
</dbReference>
<gene>
    <name evidence="2" type="ORF">JCM21738_5538</name>
</gene>
<evidence type="ECO:0000313" key="2">
    <source>
        <dbReference type="EMBL" id="GAE48419.1"/>
    </source>
</evidence>
<dbReference type="EMBL" id="BAUW01000189">
    <property type="protein sequence ID" value="GAE48419.1"/>
    <property type="molecule type" value="Genomic_DNA"/>
</dbReference>
<name>W4RXQ9_9BACI</name>
<reference evidence="2 3" key="1">
    <citation type="submission" date="2013-12" db="EMBL/GenBank/DDBJ databases">
        <title>NBRP : Genome information of microbial organism related human and environment.</title>
        <authorList>
            <person name="Hattori M."/>
            <person name="Oshima K."/>
            <person name="Inaba H."/>
            <person name="Suda W."/>
            <person name="Sakamoto M."/>
            <person name="Iino T."/>
            <person name="Kitahara M."/>
            <person name="Oshida Y."/>
            <person name="Iida T."/>
            <person name="Kudo T."/>
            <person name="Itoh T."/>
            <person name="Ahmed I."/>
            <person name="Ohkuma M."/>
        </authorList>
    </citation>
    <scope>NUCLEOTIDE SEQUENCE [LARGE SCALE GENOMIC DNA]</scope>
    <source>
        <strain evidence="2 3">JCM 21738</strain>
    </source>
</reference>
<dbReference type="SUPFAM" id="SSF52096">
    <property type="entry name" value="ClpP/crotonase"/>
    <property type="match status" value="1"/>
</dbReference>
<dbReference type="InterPro" id="IPR005151">
    <property type="entry name" value="Tail-specific_protease"/>
</dbReference>
<proteinExistence type="predicted"/>
<keyword evidence="2" id="KW-0645">Protease</keyword>
<dbReference type="GO" id="GO:0006508">
    <property type="term" value="P:proteolysis"/>
    <property type="evidence" value="ECO:0007669"/>
    <property type="project" value="UniProtKB-KW"/>
</dbReference>
<evidence type="ECO:0000313" key="3">
    <source>
        <dbReference type="Proteomes" id="UP000018949"/>
    </source>
</evidence>
<comment type="caution">
    <text evidence="2">The sequence shown here is derived from an EMBL/GenBank/DDBJ whole genome shotgun (WGS) entry which is preliminary data.</text>
</comment>
<dbReference type="GO" id="GO:0008236">
    <property type="term" value="F:serine-type peptidase activity"/>
    <property type="evidence" value="ECO:0007669"/>
    <property type="project" value="InterPro"/>
</dbReference>
<dbReference type="InterPro" id="IPR029045">
    <property type="entry name" value="ClpP/crotonase-like_dom_sf"/>
</dbReference>
<feature type="domain" description="Tail specific protease" evidence="1">
    <location>
        <begin position="171"/>
        <end position="385"/>
    </location>
</feature>
<dbReference type="Pfam" id="PF03572">
    <property type="entry name" value="Peptidase_S41"/>
    <property type="match status" value="1"/>
</dbReference>
<dbReference type="RefSeq" id="WP_023614678.1">
    <property type="nucleotide sequence ID" value="NZ_BAUW01000189.1"/>
</dbReference>
<dbReference type="AlphaFoldDB" id="W4RXQ9"/>
<evidence type="ECO:0000259" key="1">
    <source>
        <dbReference type="Pfam" id="PF03572"/>
    </source>
</evidence>